<dbReference type="InterPro" id="IPR025427">
    <property type="entry name" value="DUF4160"/>
</dbReference>
<protein>
    <recommendedName>
        <fullName evidence="3">DUF4160 domain-containing protein</fullName>
    </recommendedName>
</protein>
<keyword evidence="2" id="KW-1185">Reference proteome</keyword>
<dbReference type="GeneID" id="98003195"/>
<dbReference type="Pfam" id="PF13711">
    <property type="entry name" value="DUF4160"/>
    <property type="match status" value="1"/>
</dbReference>
<evidence type="ECO:0008006" key="3">
    <source>
        <dbReference type="Google" id="ProtNLM"/>
    </source>
</evidence>
<dbReference type="Proteomes" id="UP000003560">
    <property type="component" value="Unassembled WGS sequence"/>
</dbReference>
<comment type="caution">
    <text evidence="1">The sequence shown here is derived from an EMBL/GenBank/DDBJ whole genome shotgun (WGS) entry which is preliminary data.</text>
</comment>
<name>B6GBK1_9ACTN</name>
<evidence type="ECO:0000313" key="1">
    <source>
        <dbReference type="EMBL" id="EEA90354.1"/>
    </source>
</evidence>
<dbReference type="eggNOG" id="ENOG5031UZG">
    <property type="taxonomic scope" value="Bacteria"/>
</dbReference>
<dbReference type="AlphaFoldDB" id="B6GBK1"/>
<reference evidence="1 2" key="1">
    <citation type="submission" date="2008-10" db="EMBL/GenBank/DDBJ databases">
        <title>Draft genome sequence of Collinsella stercoris (DSM 13279).</title>
        <authorList>
            <person name="Sudarsanam P."/>
            <person name="Ley R."/>
            <person name="Guruge J."/>
            <person name="Turnbaugh P.J."/>
            <person name="Mahowald M."/>
            <person name="Liep D."/>
            <person name="Gordon J."/>
        </authorList>
    </citation>
    <scope>NUCLEOTIDE SEQUENCE [LARGE SCALE GENOMIC DNA]</scope>
    <source>
        <strain evidence="1 2">DSM 13279</strain>
    </source>
</reference>
<sequence>MPALSMFFGIVVYMYRELGGKHKLPHVHAMFSGDEIVVSLEGEILEGSIPKSKLKLLLAWMEIHKDELRANWDLLSAGEQSFRIDPLR</sequence>
<organism evidence="1 2">
    <name type="scientific">Collinsella stercoris DSM 13279</name>
    <dbReference type="NCBI Taxonomy" id="445975"/>
    <lineage>
        <taxon>Bacteria</taxon>
        <taxon>Bacillati</taxon>
        <taxon>Actinomycetota</taxon>
        <taxon>Coriobacteriia</taxon>
        <taxon>Coriobacteriales</taxon>
        <taxon>Coriobacteriaceae</taxon>
        <taxon>Collinsella</taxon>
    </lineage>
</organism>
<dbReference type="EMBL" id="ABXJ01000077">
    <property type="protein sequence ID" value="EEA90354.1"/>
    <property type="molecule type" value="Genomic_DNA"/>
</dbReference>
<dbReference type="HOGENOM" id="CLU_162083_0_0_11"/>
<proteinExistence type="predicted"/>
<dbReference type="STRING" id="445975.COLSTE_01461"/>
<dbReference type="RefSeq" id="WP_006721104.1">
    <property type="nucleotide sequence ID" value="NZ_CP085935.1"/>
</dbReference>
<evidence type="ECO:0000313" key="2">
    <source>
        <dbReference type="Proteomes" id="UP000003560"/>
    </source>
</evidence>
<accession>B6GBK1</accession>
<reference evidence="1 2" key="2">
    <citation type="submission" date="2008-10" db="EMBL/GenBank/DDBJ databases">
        <authorList>
            <person name="Fulton L."/>
            <person name="Clifton S."/>
            <person name="Fulton B."/>
            <person name="Xu J."/>
            <person name="Minx P."/>
            <person name="Pepin K.H."/>
            <person name="Johnson M."/>
            <person name="Thiruvilangam P."/>
            <person name="Bhonagiri V."/>
            <person name="Nash W.E."/>
            <person name="Mardis E.R."/>
            <person name="Wilson R.K."/>
        </authorList>
    </citation>
    <scope>NUCLEOTIDE SEQUENCE [LARGE SCALE GENOMIC DNA]</scope>
    <source>
        <strain evidence="1 2">DSM 13279</strain>
    </source>
</reference>
<gene>
    <name evidence="1" type="ORF">COLSTE_01461</name>
</gene>
<dbReference type="OrthoDB" id="122670at2"/>